<organism evidence="2 3">
    <name type="scientific">Colocasia esculenta</name>
    <name type="common">Wild taro</name>
    <name type="synonym">Arum esculentum</name>
    <dbReference type="NCBI Taxonomy" id="4460"/>
    <lineage>
        <taxon>Eukaryota</taxon>
        <taxon>Viridiplantae</taxon>
        <taxon>Streptophyta</taxon>
        <taxon>Embryophyta</taxon>
        <taxon>Tracheophyta</taxon>
        <taxon>Spermatophyta</taxon>
        <taxon>Magnoliopsida</taxon>
        <taxon>Liliopsida</taxon>
        <taxon>Araceae</taxon>
        <taxon>Aroideae</taxon>
        <taxon>Colocasieae</taxon>
        <taxon>Colocasia</taxon>
    </lineage>
</organism>
<dbReference type="Proteomes" id="UP000652761">
    <property type="component" value="Unassembled WGS sequence"/>
</dbReference>
<name>A0A843WLR1_COLES</name>
<evidence type="ECO:0000313" key="2">
    <source>
        <dbReference type="EMBL" id="MQM08687.1"/>
    </source>
</evidence>
<dbReference type="AlphaFoldDB" id="A0A843WLR1"/>
<evidence type="ECO:0000256" key="1">
    <source>
        <dbReference type="SAM" id="MobiDB-lite"/>
    </source>
</evidence>
<feature type="region of interest" description="Disordered" evidence="1">
    <location>
        <begin position="1"/>
        <end position="107"/>
    </location>
</feature>
<proteinExistence type="predicted"/>
<comment type="caution">
    <text evidence="2">The sequence shown here is derived from an EMBL/GenBank/DDBJ whole genome shotgun (WGS) entry which is preliminary data.</text>
</comment>
<accession>A0A843WLR1</accession>
<sequence>MRREGQDPGRGGGRARAGRRRRGGETSQQRQGAPRAEETGRVTPRSRGREGAWGSTSQAALGQWGGTVAVGPQHHRGSSVGGLSINSARRATTAGHLWRSPSDGRMS</sequence>
<evidence type="ECO:0000313" key="3">
    <source>
        <dbReference type="Proteomes" id="UP000652761"/>
    </source>
</evidence>
<keyword evidence="3" id="KW-1185">Reference proteome</keyword>
<gene>
    <name evidence="2" type="ORF">Taro_041544</name>
</gene>
<reference evidence="2" key="1">
    <citation type="submission" date="2017-07" db="EMBL/GenBank/DDBJ databases">
        <title>Taro Niue Genome Assembly and Annotation.</title>
        <authorList>
            <person name="Atibalentja N."/>
            <person name="Keating K."/>
            <person name="Fields C.J."/>
        </authorList>
    </citation>
    <scope>NUCLEOTIDE SEQUENCE</scope>
    <source>
        <strain evidence="2">Niue_2</strain>
        <tissue evidence="2">Leaf</tissue>
    </source>
</reference>
<protein>
    <submittedName>
        <fullName evidence="2">Uncharacterized protein</fullName>
    </submittedName>
</protein>
<dbReference type="EMBL" id="NMUH01004185">
    <property type="protein sequence ID" value="MQM08687.1"/>
    <property type="molecule type" value="Genomic_DNA"/>
</dbReference>